<protein>
    <submittedName>
        <fullName evidence="1">Uncharacterized protein</fullName>
    </submittedName>
</protein>
<evidence type="ECO:0000313" key="2">
    <source>
        <dbReference type="Proteomes" id="UP001364617"/>
    </source>
</evidence>
<gene>
    <name evidence="1" type="ORF">R3I93_015182</name>
</gene>
<name>A0AAN9H1F6_9TELE</name>
<dbReference type="EMBL" id="JAYKXH010000016">
    <property type="protein sequence ID" value="KAK7140952.1"/>
    <property type="molecule type" value="Genomic_DNA"/>
</dbReference>
<dbReference type="Proteomes" id="UP001364617">
    <property type="component" value="Unassembled WGS sequence"/>
</dbReference>
<accession>A0AAN9H1F6</accession>
<sequence>MITNEEFAFRWRMRSAGALGSQVGGLDPKTPAFPFTAAESLSDVKQPVSLRIKGISSYERGCNCEI</sequence>
<proteinExistence type="predicted"/>
<dbReference type="AlphaFoldDB" id="A0AAN9H1F6"/>
<organism evidence="1 2">
    <name type="scientific">Phoxinus phoxinus</name>
    <name type="common">Eurasian minnow</name>
    <dbReference type="NCBI Taxonomy" id="58324"/>
    <lineage>
        <taxon>Eukaryota</taxon>
        <taxon>Metazoa</taxon>
        <taxon>Chordata</taxon>
        <taxon>Craniata</taxon>
        <taxon>Vertebrata</taxon>
        <taxon>Euteleostomi</taxon>
        <taxon>Actinopterygii</taxon>
        <taxon>Neopterygii</taxon>
        <taxon>Teleostei</taxon>
        <taxon>Ostariophysi</taxon>
        <taxon>Cypriniformes</taxon>
        <taxon>Leuciscidae</taxon>
        <taxon>Phoxininae</taxon>
        <taxon>Phoxinus</taxon>
    </lineage>
</organism>
<evidence type="ECO:0000313" key="1">
    <source>
        <dbReference type="EMBL" id="KAK7140952.1"/>
    </source>
</evidence>
<reference evidence="1 2" key="1">
    <citation type="submission" date="2024-02" db="EMBL/GenBank/DDBJ databases">
        <title>Chromosome-level genome assembly of the Eurasian Minnow (Phoxinus phoxinus).</title>
        <authorList>
            <person name="Oriowo T.O."/>
            <person name="Martin S."/>
            <person name="Stange M."/>
            <person name="Chrysostomakis Y."/>
            <person name="Brown T."/>
            <person name="Winkler S."/>
            <person name="Kukowka S."/>
            <person name="Myers E.W."/>
            <person name="Bohne A."/>
        </authorList>
    </citation>
    <scope>NUCLEOTIDE SEQUENCE [LARGE SCALE GENOMIC DNA]</scope>
    <source>
        <strain evidence="1">ZFMK-TIS-60720</strain>
        <tissue evidence="1">Whole Organism</tissue>
    </source>
</reference>
<keyword evidence="2" id="KW-1185">Reference proteome</keyword>
<comment type="caution">
    <text evidence="1">The sequence shown here is derived from an EMBL/GenBank/DDBJ whole genome shotgun (WGS) entry which is preliminary data.</text>
</comment>